<organism evidence="1 2">
    <name type="scientific">Abyssalbus ytuae</name>
    <dbReference type="NCBI Taxonomy" id="2926907"/>
    <lineage>
        <taxon>Bacteria</taxon>
        <taxon>Pseudomonadati</taxon>
        <taxon>Bacteroidota</taxon>
        <taxon>Flavobacteriia</taxon>
        <taxon>Flavobacteriales</taxon>
        <taxon>Flavobacteriaceae</taxon>
        <taxon>Abyssalbus</taxon>
    </lineage>
</organism>
<keyword evidence="2" id="KW-1185">Reference proteome</keyword>
<reference evidence="1" key="1">
    <citation type="submission" date="2022-03" db="EMBL/GenBank/DDBJ databases">
        <title>Description of Abyssus ytuae gen. nov., sp. nov., a novel member of the family Flavobacteriaceae isolated from the sediment of Mariana Trench.</title>
        <authorList>
            <person name="Zhang J."/>
            <person name="Xu X."/>
        </authorList>
    </citation>
    <scope>NUCLEOTIDE SEQUENCE</scope>
    <source>
        <strain evidence="1">MT3330</strain>
    </source>
</reference>
<protein>
    <submittedName>
        <fullName evidence="1">Uncharacterized protein</fullName>
    </submittedName>
</protein>
<sequence length="141" mass="16733">MVLKKIDKNYKIFHFDFGIFYFFEDFIIGEMDDGADITFENCRELIYTIKKNYKLNVFGYVSNRINSYSVNPLDYKLINKHLGNLISFAMVCYDNTCQKSIDIEKRFCSRTVKTFNDLDDAIEWTSYYIKRERLIGALKSS</sequence>
<gene>
    <name evidence="1" type="ORF">MQE35_16420</name>
</gene>
<dbReference type="RefSeq" id="WP_255842673.1">
    <property type="nucleotide sequence ID" value="NZ_CP094358.1"/>
</dbReference>
<dbReference type="AlphaFoldDB" id="A0A9E7CU07"/>
<evidence type="ECO:0000313" key="1">
    <source>
        <dbReference type="EMBL" id="UOB17307.1"/>
    </source>
</evidence>
<dbReference type="KEGG" id="fbm:MQE35_16420"/>
<accession>A0A9E7CU07</accession>
<evidence type="ECO:0000313" key="2">
    <source>
        <dbReference type="Proteomes" id="UP000831290"/>
    </source>
</evidence>
<name>A0A9E7CU07_9FLAO</name>
<dbReference type="Proteomes" id="UP000831290">
    <property type="component" value="Chromosome"/>
</dbReference>
<proteinExistence type="predicted"/>
<dbReference type="EMBL" id="CP094358">
    <property type="protein sequence ID" value="UOB17307.1"/>
    <property type="molecule type" value="Genomic_DNA"/>
</dbReference>